<feature type="region of interest" description="Disordered" evidence="1">
    <location>
        <begin position="29"/>
        <end position="48"/>
    </location>
</feature>
<dbReference type="InterPro" id="IPR024459">
    <property type="entry name" value="Acb1-like_N"/>
</dbReference>
<dbReference type="Proteomes" id="UP000244140">
    <property type="component" value="Unassembled WGS sequence"/>
</dbReference>
<proteinExistence type="predicted"/>
<reference evidence="3 4" key="1">
    <citation type="submission" date="2018-04" db="EMBL/GenBank/DDBJ databases">
        <authorList>
            <person name="Van Tyne D."/>
        </authorList>
    </citation>
    <scope>NUCLEOTIDE SEQUENCE [LARGE SCALE GENOMIC DNA]</scope>
    <source>
        <strain evidence="3 4">B2535</strain>
    </source>
</reference>
<evidence type="ECO:0000313" key="4">
    <source>
        <dbReference type="Proteomes" id="UP000244140"/>
    </source>
</evidence>
<protein>
    <submittedName>
        <fullName evidence="3">DUF1073 domain-containing protein</fullName>
    </submittedName>
</protein>
<evidence type="ECO:0000259" key="2">
    <source>
        <dbReference type="Pfam" id="PF06381"/>
    </source>
</evidence>
<evidence type="ECO:0000256" key="1">
    <source>
        <dbReference type="SAM" id="MobiDB-lite"/>
    </source>
</evidence>
<dbReference type="Pfam" id="PF06381">
    <property type="entry name" value="Phage_portal_3"/>
    <property type="match status" value="1"/>
</dbReference>
<accession>A0A855UEZ4</accession>
<dbReference type="EMBL" id="PZZH01000001">
    <property type="protein sequence ID" value="PTN77572.1"/>
    <property type="molecule type" value="Genomic_DNA"/>
</dbReference>
<evidence type="ECO:0000313" key="3">
    <source>
        <dbReference type="EMBL" id="PTN77572.1"/>
    </source>
</evidence>
<comment type="caution">
    <text evidence="3">The sequence shown here is derived from an EMBL/GenBank/DDBJ whole genome shotgun (WGS) entry which is preliminary data.</text>
</comment>
<organism evidence="3 4">
    <name type="scientific">Enterococcus faecalis</name>
    <name type="common">Streptococcus faecalis</name>
    <dbReference type="NCBI Taxonomy" id="1351"/>
    <lineage>
        <taxon>Bacteria</taxon>
        <taxon>Bacillati</taxon>
        <taxon>Bacillota</taxon>
        <taxon>Bacilli</taxon>
        <taxon>Lactobacillales</taxon>
        <taxon>Enterococcaceae</taxon>
        <taxon>Enterococcus</taxon>
    </lineage>
</organism>
<feature type="domain" description="Anti-CBASS protein Acb1-like N-terminal" evidence="2">
    <location>
        <begin position="50"/>
        <end position="406"/>
    </location>
</feature>
<dbReference type="AlphaFoldDB" id="A0A855UEZ4"/>
<sequence>MGNIANEAKLLKLDGKAYRSDFMLGNGKGHARDNLSRQRPGTSKRLSHSQLESLYSSNSMAKNIVDIPAEDLTRNGWSLKMEDDKVKALYESKLRQLKAKERLQQLFTYERLYGDGFVSIGTIEKREYSLSEPLDFENIKSVPYINAFSGKKISNRIIDEDVFSPNYGQIESFEVNNRSNNSRIQLLNNTTYSTATKIHRSRVLHQQNLRFEDELEGSSLLENLYDILTVADTSVWSVGQILYDFIFKVYKSADVRSLTPQDKLEIETKMDYQFRTEAIAIIDKEESLGKESSSVAGIGELLDFVWDYLAGAARMPKTVLKGQEGGTVTGAQYDVMNYYSRITAIQENQLRPHLEYLMRCLMWAEDECGGRLDPDSIEWSVEFNPLWNVDSKTDAEIRKLTAETDKIYIEAGVSDPDDVHEARFGRFGITETSKFNADSLSRDELDKMAAVVYENYKQDRDNEK</sequence>
<dbReference type="RefSeq" id="WP_010714024.1">
    <property type="nucleotide sequence ID" value="NZ_CAKMBU010000016.1"/>
</dbReference>
<gene>
    <name evidence="3" type="ORF">DAI13_07380</name>
</gene>
<dbReference type="InterPro" id="IPR006445">
    <property type="entry name" value="Phage-assoc_HI1409"/>
</dbReference>
<dbReference type="NCBIfam" id="TIGR01555">
    <property type="entry name" value="phge_rel_HI1409"/>
    <property type="match status" value="1"/>
</dbReference>
<name>A0A855UEZ4_ENTFL</name>